<feature type="transmembrane region" description="Helical" evidence="2">
    <location>
        <begin position="115"/>
        <end position="134"/>
    </location>
</feature>
<feature type="compositionally biased region" description="Basic and acidic residues" evidence="1">
    <location>
        <begin position="1"/>
        <end position="17"/>
    </location>
</feature>
<evidence type="ECO:0000313" key="4">
    <source>
        <dbReference type="EMBL" id="VFT85802.1"/>
    </source>
</evidence>
<accession>A0A485KLM7</accession>
<dbReference type="OrthoDB" id="59760at2759"/>
<keyword evidence="2" id="KW-1133">Transmembrane helix</keyword>
<feature type="transmembrane region" description="Helical" evidence="2">
    <location>
        <begin position="68"/>
        <end position="85"/>
    </location>
</feature>
<feature type="compositionally biased region" description="Low complexity" evidence="1">
    <location>
        <begin position="29"/>
        <end position="39"/>
    </location>
</feature>
<keyword evidence="5" id="KW-1185">Reference proteome</keyword>
<keyword evidence="2" id="KW-0812">Transmembrane</keyword>
<keyword evidence="2" id="KW-0472">Membrane</keyword>
<dbReference type="AlphaFoldDB" id="A0A485KLM7"/>
<evidence type="ECO:0000313" key="3">
    <source>
        <dbReference type="EMBL" id="KAF0700582.1"/>
    </source>
</evidence>
<reference evidence="4 5" key="1">
    <citation type="submission" date="2019-03" db="EMBL/GenBank/DDBJ databases">
        <authorList>
            <person name="Gaulin E."/>
            <person name="Dumas B."/>
        </authorList>
    </citation>
    <scope>NUCLEOTIDE SEQUENCE [LARGE SCALE GENOMIC DNA]</scope>
    <source>
        <strain evidence="4">CBS 568.67</strain>
    </source>
</reference>
<evidence type="ECO:0000256" key="2">
    <source>
        <dbReference type="SAM" id="Phobius"/>
    </source>
</evidence>
<evidence type="ECO:0000313" key="5">
    <source>
        <dbReference type="Proteomes" id="UP000332933"/>
    </source>
</evidence>
<feature type="transmembrane region" description="Helical" evidence="2">
    <location>
        <begin position="179"/>
        <end position="202"/>
    </location>
</feature>
<name>A0A485KLM7_9STRA</name>
<evidence type="ECO:0000256" key="1">
    <source>
        <dbReference type="SAM" id="MobiDB-lite"/>
    </source>
</evidence>
<dbReference type="EMBL" id="CAADRA010005138">
    <property type="protein sequence ID" value="VFT85802.1"/>
    <property type="molecule type" value="Genomic_DNA"/>
</dbReference>
<reference evidence="3" key="2">
    <citation type="submission" date="2019-06" db="EMBL/GenBank/DDBJ databases">
        <title>Genomics analysis of Aphanomyces spp. identifies a new class of oomycete effector associated with host adaptation.</title>
        <authorList>
            <person name="Gaulin E."/>
        </authorList>
    </citation>
    <scope>NUCLEOTIDE SEQUENCE</scope>
    <source>
        <strain evidence="3">CBS 578.67</strain>
    </source>
</reference>
<feature type="transmembrane region" description="Helical" evidence="2">
    <location>
        <begin position="91"/>
        <end position="108"/>
    </location>
</feature>
<sequence length="212" mass="23834">MAGNKKREYEPIRDRNTPRPHYSAPAPPTSNSSTSSTPSRIPPYDIEAGKFAILERQKHLWSSLDARARKIQLLAILQIFIGIVVSMDSAWYTHIFGIAIGCVGLIAVRGDKPDVLLVYMLLCLVEFIKNIGYMQDVWSHWGMPPPTRTANGTDMIEYPSANEASVNRWVAVGLENKYLIFQMVMVIIEETLVIPFVMVLGYSSVQTSLQNF</sequence>
<dbReference type="Proteomes" id="UP000332933">
    <property type="component" value="Unassembled WGS sequence"/>
</dbReference>
<gene>
    <name evidence="4" type="primary">Aste57867_8918</name>
    <name evidence="3" type="ORF">As57867_008883</name>
    <name evidence="4" type="ORF">ASTE57867_8918</name>
</gene>
<organism evidence="4 5">
    <name type="scientific">Aphanomyces stellatus</name>
    <dbReference type="NCBI Taxonomy" id="120398"/>
    <lineage>
        <taxon>Eukaryota</taxon>
        <taxon>Sar</taxon>
        <taxon>Stramenopiles</taxon>
        <taxon>Oomycota</taxon>
        <taxon>Saprolegniomycetes</taxon>
        <taxon>Saprolegniales</taxon>
        <taxon>Verrucalvaceae</taxon>
        <taxon>Aphanomyces</taxon>
    </lineage>
</organism>
<protein>
    <submittedName>
        <fullName evidence="4">Aste57867_8918 protein</fullName>
    </submittedName>
</protein>
<proteinExistence type="predicted"/>
<dbReference type="EMBL" id="VJMH01005117">
    <property type="protein sequence ID" value="KAF0700582.1"/>
    <property type="molecule type" value="Genomic_DNA"/>
</dbReference>
<feature type="region of interest" description="Disordered" evidence="1">
    <location>
        <begin position="1"/>
        <end position="42"/>
    </location>
</feature>